<gene>
    <name evidence="1" type="ORF">CDCA_CDCA03G1140</name>
</gene>
<proteinExistence type="predicted"/>
<evidence type="ECO:0000313" key="1">
    <source>
        <dbReference type="EMBL" id="KAK4535115.1"/>
    </source>
</evidence>
<name>A0AAV9IS40_CYACA</name>
<dbReference type="EMBL" id="JANCYW010000003">
    <property type="protein sequence ID" value="KAK4535115.1"/>
    <property type="molecule type" value="Genomic_DNA"/>
</dbReference>
<comment type="caution">
    <text evidence="1">The sequence shown here is derived from an EMBL/GenBank/DDBJ whole genome shotgun (WGS) entry which is preliminary data.</text>
</comment>
<organism evidence="1 2">
    <name type="scientific">Cyanidium caldarium</name>
    <name type="common">Red alga</name>
    <dbReference type="NCBI Taxonomy" id="2771"/>
    <lineage>
        <taxon>Eukaryota</taxon>
        <taxon>Rhodophyta</taxon>
        <taxon>Bangiophyceae</taxon>
        <taxon>Cyanidiales</taxon>
        <taxon>Cyanidiaceae</taxon>
        <taxon>Cyanidium</taxon>
    </lineage>
</organism>
<sequence>MSKLQTSLVYESINKDWDAVLSREYAISDSGTLELLGIASPGLGAPYVQATYRQRMVVGGSWAPCTLRLDGRVDSYNRVSTRVSVRKEWSLPGGEVFAIHALQSASHSKLRYRNAVVRAGVMKEVPLKGENAHMPPVKLALACDTKGRCVGVVKQGRVQLSTDWHGNWTAKLAVREDPDARDEWI</sequence>
<protein>
    <submittedName>
        <fullName evidence="1">Uncharacterized protein</fullName>
    </submittedName>
</protein>
<accession>A0AAV9IS40</accession>
<keyword evidence="2" id="KW-1185">Reference proteome</keyword>
<dbReference type="AlphaFoldDB" id="A0AAV9IS40"/>
<evidence type="ECO:0000313" key="2">
    <source>
        <dbReference type="Proteomes" id="UP001301350"/>
    </source>
</evidence>
<dbReference type="Proteomes" id="UP001301350">
    <property type="component" value="Unassembled WGS sequence"/>
</dbReference>
<reference evidence="1 2" key="1">
    <citation type="submission" date="2022-07" db="EMBL/GenBank/DDBJ databases">
        <title>Genome-wide signatures of adaptation to extreme environments.</title>
        <authorList>
            <person name="Cho C.H."/>
            <person name="Yoon H.S."/>
        </authorList>
    </citation>
    <scope>NUCLEOTIDE SEQUENCE [LARGE SCALE GENOMIC DNA]</scope>
    <source>
        <strain evidence="1 2">DBV 063 E5</strain>
    </source>
</reference>